<organism evidence="2 3">
    <name type="scientific">Dinothrombium tinctorium</name>
    <dbReference type="NCBI Taxonomy" id="1965070"/>
    <lineage>
        <taxon>Eukaryota</taxon>
        <taxon>Metazoa</taxon>
        <taxon>Ecdysozoa</taxon>
        <taxon>Arthropoda</taxon>
        <taxon>Chelicerata</taxon>
        <taxon>Arachnida</taxon>
        <taxon>Acari</taxon>
        <taxon>Acariformes</taxon>
        <taxon>Trombidiformes</taxon>
        <taxon>Prostigmata</taxon>
        <taxon>Anystina</taxon>
        <taxon>Parasitengona</taxon>
        <taxon>Trombidioidea</taxon>
        <taxon>Trombidiidae</taxon>
        <taxon>Dinothrombium</taxon>
    </lineage>
</organism>
<dbReference type="EMBL" id="NCKU01002215">
    <property type="protein sequence ID" value="RWS10128.1"/>
    <property type="molecule type" value="Genomic_DNA"/>
</dbReference>
<name>A0A443R4F5_9ACAR</name>
<keyword evidence="3" id="KW-1185">Reference proteome</keyword>
<comment type="caution">
    <text evidence="2">The sequence shown here is derived from an EMBL/GenBank/DDBJ whole genome shotgun (WGS) entry which is preliminary data.</text>
</comment>
<accession>A0A443R4F5</accession>
<evidence type="ECO:0000313" key="3">
    <source>
        <dbReference type="Proteomes" id="UP000285301"/>
    </source>
</evidence>
<keyword evidence="1" id="KW-1133">Transmembrane helix</keyword>
<sequence>MYRFFIVPFEIYSFLVFSIVGWRKELSRICLMI</sequence>
<keyword evidence="1" id="KW-0812">Transmembrane</keyword>
<gene>
    <name evidence="2" type="ORF">B4U79_12330</name>
</gene>
<dbReference type="Proteomes" id="UP000285301">
    <property type="component" value="Unassembled WGS sequence"/>
</dbReference>
<feature type="transmembrane region" description="Helical" evidence="1">
    <location>
        <begin position="6"/>
        <end position="22"/>
    </location>
</feature>
<keyword evidence="1" id="KW-0472">Membrane</keyword>
<protein>
    <submittedName>
        <fullName evidence="2">Uncharacterized protein</fullName>
    </submittedName>
</protein>
<evidence type="ECO:0000313" key="2">
    <source>
        <dbReference type="EMBL" id="RWS10128.1"/>
    </source>
</evidence>
<dbReference type="AlphaFoldDB" id="A0A443R4F5"/>
<proteinExistence type="predicted"/>
<reference evidence="2 3" key="1">
    <citation type="journal article" date="2018" name="Gigascience">
        <title>Genomes of trombidid mites reveal novel predicted allergens and laterally-transferred genes associated with secondary metabolism.</title>
        <authorList>
            <person name="Dong X."/>
            <person name="Chaisiri K."/>
            <person name="Xia D."/>
            <person name="Armstrong S.D."/>
            <person name="Fang Y."/>
            <person name="Donnelly M.J."/>
            <person name="Kadowaki T."/>
            <person name="McGarry J.W."/>
            <person name="Darby A.C."/>
            <person name="Makepeace B.L."/>
        </authorList>
    </citation>
    <scope>NUCLEOTIDE SEQUENCE [LARGE SCALE GENOMIC DNA]</scope>
    <source>
        <strain evidence="2">UoL-WK</strain>
    </source>
</reference>
<evidence type="ECO:0000256" key="1">
    <source>
        <dbReference type="SAM" id="Phobius"/>
    </source>
</evidence>